<dbReference type="AlphaFoldDB" id="A0A1G7P3N1"/>
<gene>
    <name evidence="2" type="ORF">SAMN05660662_3400</name>
</gene>
<feature type="transmembrane region" description="Helical" evidence="1">
    <location>
        <begin position="80"/>
        <end position="102"/>
    </location>
</feature>
<feature type="transmembrane region" description="Helical" evidence="1">
    <location>
        <begin position="12"/>
        <end position="40"/>
    </location>
</feature>
<evidence type="ECO:0000313" key="2">
    <source>
        <dbReference type="EMBL" id="SDF80050.1"/>
    </source>
</evidence>
<sequence length="139" mass="13956">MPLPAPDRATTWVPPVAAIAAASLAVLSAFAPGFFVLVALGFSGGNLSGLEWMLLLVPLALSLGLLIGAALLVRGRSWQVVTVAGAVLGLLVIGGTLFGGWADGALGFGLSVGLFPAAAALLASLPTVRQWVAARRTPS</sequence>
<feature type="transmembrane region" description="Helical" evidence="1">
    <location>
        <begin position="52"/>
        <end position="73"/>
    </location>
</feature>
<dbReference type="Proteomes" id="UP000199406">
    <property type="component" value="Unassembled WGS sequence"/>
</dbReference>
<keyword evidence="1" id="KW-1133">Transmembrane helix</keyword>
<dbReference type="STRING" id="1550231.SAMN05660662_3400"/>
<dbReference type="RefSeq" id="WP_143030426.1">
    <property type="nucleotide sequence ID" value="NZ_FNBT01000007.1"/>
</dbReference>
<keyword evidence="1" id="KW-0812">Transmembrane</keyword>
<protein>
    <submittedName>
        <fullName evidence="2">Uncharacterized protein</fullName>
    </submittedName>
</protein>
<evidence type="ECO:0000256" key="1">
    <source>
        <dbReference type="SAM" id="Phobius"/>
    </source>
</evidence>
<accession>A0A1G7P3N1</accession>
<keyword evidence="1" id="KW-0472">Membrane</keyword>
<proteinExistence type="predicted"/>
<organism evidence="2 3">
    <name type="scientific">Blastococcus aurantiacus</name>
    <dbReference type="NCBI Taxonomy" id="1550231"/>
    <lineage>
        <taxon>Bacteria</taxon>
        <taxon>Bacillati</taxon>
        <taxon>Actinomycetota</taxon>
        <taxon>Actinomycetes</taxon>
        <taxon>Geodermatophilales</taxon>
        <taxon>Geodermatophilaceae</taxon>
        <taxon>Blastococcus</taxon>
    </lineage>
</organism>
<evidence type="ECO:0000313" key="3">
    <source>
        <dbReference type="Proteomes" id="UP000199406"/>
    </source>
</evidence>
<name>A0A1G7P3N1_9ACTN</name>
<feature type="transmembrane region" description="Helical" evidence="1">
    <location>
        <begin position="108"/>
        <end position="128"/>
    </location>
</feature>
<dbReference type="EMBL" id="FNBT01000007">
    <property type="protein sequence ID" value="SDF80050.1"/>
    <property type="molecule type" value="Genomic_DNA"/>
</dbReference>
<keyword evidence="3" id="KW-1185">Reference proteome</keyword>
<reference evidence="3" key="1">
    <citation type="submission" date="2016-10" db="EMBL/GenBank/DDBJ databases">
        <authorList>
            <person name="Varghese N."/>
            <person name="Submissions S."/>
        </authorList>
    </citation>
    <scope>NUCLEOTIDE SEQUENCE [LARGE SCALE GENOMIC DNA]</scope>
    <source>
        <strain evidence="3">DSM 44268</strain>
    </source>
</reference>